<gene>
    <name evidence="11" type="ORF">rosag_19600</name>
</gene>
<dbReference type="NCBIfam" id="TIGR03434">
    <property type="entry name" value="ADOP"/>
    <property type="match status" value="1"/>
</dbReference>
<protein>
    <recommendedName>
        <fullName evidence="13">Macrolide export ATP-binding/permease protein MacB</fullName>
    </recommendedName>
</protein>
<feature type="transmembrane region" description="Helical" evidence="8">
    <location>
        <begin position="265"/>
        <end position="292"/>
    </location>
</feature>
<comment type="caution">
    <text evidence="11">The sequence shown here is derived from an EMBL/GenBank/DDBJ whole genome shotgun (WGS) entry which is preliminary data.</text>
</comment>
<evidence type="ECO:0000313" key="12">
    <source>
        <dbReference type="Proteomes" id="UP001161325"/>
    </source>
</evidence>
<dbReference type="GO" id="GO:0005886">
    <property type="term" value="C:plasma membrane"/>
    <property type="evidence" value="ECO:0007669"/>
    <property type="project" value="UniProtKB-SubCell"/>
</dbReference>
<dbReference type="GO" id="GO:0022857">
    <property type="term" value="F:transmembrane transporter activity"/>
    <property type="evidence" value="ECO:0007669"/>
    <property type="project" value="TreeGrafter"/>
</dbReference>
<comment type="subcellular location">
    <subcellularLocation>
        <location evidence="1">Cell membrane</location>
        <topology evidence="1">Multi-pass membrane protein</topology>
    </subcellularLocation>
</comment>
<dbReference type="InterPro" id="IPR003838">
    <property type="entry name" value="ABC3_permease_C"/>
</dbReference>
<feature type="transmembrane region" description="Helical" evidence="8">
    <location>
        <begin position="735"/>
        <end position="755"/>
    </location>
</feature>
<comment type="similarity">
    <text evidence="6">Belongs to the ABC-4 integral membrane protein family.</text>
</comment>
<feature type="compositionally biased region" description="Low complexity" evidence="7">
    <location>
        <begin position="494"/>
        <end position="508"/>
    </location>
</feature>
<organism evidence="11 12">
    <name type="scientific">Roseisolibacter agri</name>
    <dbReference type="NCBI Taxonomy" id="2014610"/>
    <lineage>
        <taxon>Bacteria</taxon>
        <taxon>Pseudomonadati</taxon>
        <taxon>Gemmatimonadota</taxon>
        <taxon>Gemmatimonadia</taxon>
        <taxon>Gemmatimonadales</taxon>
        <taxon>Gemmatimonadaceae</taxon>
        <taxon>Roseisolibacter</taxon>
    </lineage>
</organism>
<keyword evidence="12" id="KW-1185">Reference proteome</keyword>
<feature type="region of interest" description="Disordered" evidence="7">
    <location>
        <begin position="494"/>
        <end position="523"/>
    </location>
</feature>
<dbReference type="AlphaFoldDB" id="A0AA37Q685"/>
<dbReference type="PANTHER" id="PTHR30572">
    <property type="entry name" value="MEMBRANE COMPONENT OF TRANSPORTER-RELATED"/>
    <property type="match status" value="1"/>
</dbReference>
<evidence type="ECO:0000256" key="3">
    <source>
        <dbReference type="ARBA" id="ARBA00022692"/>
    </source>
</evidence>
<evidence type="ECO:0000259" key="10">
    <source>
        <dbReference type="Pfam" id="PF12704"/>
    </source>
</evidence>
<evidence type="ECO:0000259" key="9">
    <source>
        <dbReference type="Pfam" id="PF02687"/>
    </source>
</evidence>
<proteinExistence type="inferred from homology"/>
<feature type="transmembrane region" description="Helical" evidence="8">
    <location>
        <begin position="365"/>
        <end position="386"/>
    </location>
</feature>
<sequence length="803" mass="84012">MLADLRFALRALRRAPGFVLAAVLCLGLGLGANTTVYSLVNALVFRPLPYGDSERLIAITHENPAQGQSRSDISLPAVLDVAERSRTLAAVAATDTRLVNLTGVDRPEALPAATVSGRYFEVLRVRPIVGRAFRAEESEGGGARVVVLGEQLWRERFGADPAVVGRAIALDGAPHTVVGVVPDAAGLSGDRERLFIPLAHDRDPSQRGWHSYDAVARLRPGVTVAAARAELQAIGARLATEFPDTDRGWGIDAVPLREQLVPGDVATVFAVMLGAVGFVLLIAAANVANLLLARTTGRARELAVRAALGAGRARVLRLVLLESVIVALMGGALGVLIAQGGVRAMRGAVPVAYPAWLVFDVDWRVMTYALVLSTVTGLLFGLVPALRATRRAVAPTLRASGRGSSAGAGARRLRDGLVVAELALSLVLLAGAGLMVKSMLRLQTVDPGFRPEGVLAARLRMGGERYDEKAARLALLTRAVERLSALPGVQAASATSSAPLSGSNSSSSFVVDGRDVPEGQKPNAETRAVLPGYFTTMGLPLLAGRDFTAAEAADSVARVVVVNETMAKRWWPGQDPIGRRVSIGGGGDDAPWMTVVGVTRDVRQRRLGRAAEEQLYLPFGGQARREMTLVVRTSGDAGALAPALRREVGALDAGLPFVNLDTMTAMVHQSLWLQRLYGVLFGAFAGAAVLLAVVGVYGVIAYAVAQRVRELGVRVALGARPRDVAGLMLRDGARLAGIGLGVGLVLALGMTRALGSALQGVSPSDPAVFGGVTALLGGAALAASWLPARRAARVDPIEALRAE</sequence>
<name>A0AA37Q685_9BACT</name>
<evidence type="ECO:0000256" key="4">
    <source>
        <dbReference type="ARBA" id="ARBA00022989"/>
    </source>
</evidence>
<feature type="domain" description="ABC3 transporter permease C-terminal" evidence="9">
    <location>
        <begin position="683"/>
        <end position="796"/>
    </location>
</feature>
<evidence type="ECO:0000256" key="1">
    <source>
        <dbReference type="ARBA" id="ARBA00004651"/>
    </source>
</evidence>
<dbReference type="Proteomes" id="UP001161325">
    <property type="component" value="Unassembled WGS sequence"/>
</dbReference>
<evidence type="ECO:0000256" key="6">
    <source>
        <dbReference type="ARBA" id="ARBA00038076"/>
    </source>
</evidence>
<evidence type="ECO:0000256" key="7">
    <source>
        <dbReference type="SAM" id="MobiDB-lite"/>
    </source>
</evidence>
<dbReference type="InterPro" id="IPR025857">
    <property type="entry name" value="MacB_PCD"/>
</dbReference>
<evidence type="ECO:0000256" key="2">
    <source>
        <dbReference type="ARBA" id="ARBA00022475"/>
    </source>
</evidence>
<keyword evidence="4 8" id="KW-1133">Transmembrane helix</keyword>
<feature type="transmembrane region" description="Helical" evidence="8">
    <location>
        <begin position="767"/>
        <end position="786"/>
    </location>
</feature>
<evidence type="ECO:0000256" key="8">
    <source>
        <dbReference type="SAM" id="Phobius"/>
    </source>
</evidence>
<evidence type="ECO:0000313" key="11">
    <source>
        <dbReference type="EMBL" id="GLC25447.1"/>
    </source>
</evidence>
<feature type="transmembrane region" description="Helical" evidence="8">
    <location>
        <begin position="676"/>
        <end position="704"/>
    </location>
</feature>
<dbReference type="PANTHER" id="PTHR30572:SF4">
    <property type="entry name" value="ABC TRANSPORTER PERMEASE YTRF"/>
    <property type="match status" value="1"/>
</dbReference>
<keyword evidence="2" id="KW-1003">Cell membrane</keyword>
<dbReference type="Pfam" id="PF02687">
    <property type="entry name" value="FtsX"/>
    <property type="match status" value="2"/>
</dbReference>
<dbReference type="InterPro" id="IPR017800">
    <property type="entry name" value="ADOP"/>
</dbReference>
<dbReference type="RefSeq" id="WP_284349902.1">
    <property type="nucleotide sequence ID" value="NZ_BRXS01000003.1"/>
</dbReference>
<feature type="domain" description="MacB-like periplasmic core" evidence="10">
    <location>
        <begin position="469"/>
        <end position="644"/>
    </location>
</feature>
<keyword evidence="5 8" id="KW-0472">Membrane</keyword>
<feature type="transmembrane region" description="Helical" evidence="8">
    <location>
        <begin position="315"/>
        <end position="338"/>
    </location>
</feature>
<dbReference type="InterPro" id="IPR050250">
    <property type="entry name" value="Macrolide_Exporter_MacB"/>
</dbReference>
<feature type="transmembrane region" description="Helical" evidence="8">
    <location>
        <begin position="417"/>
        <end position="436"/>
    </location>
</feature>
<reference evidence="11" key="1">
    <citation type="submission" date="2022-08" db="EMBL/GenBank/DDBJ databases">
        <title>Draft genome sequencing of Roseisolibacter agri AW1220.</title>
        <authorList>
            <person name="Tobiishi Y."/>
            <person name="Tonouchi A."/>
        </authorList>
    </citation>
    <scope>NUCLEOTIDE SEQUENCE</scope>
    <source>
        <strain evidence="11">AW1220</strain>
    </source>
</reference>
<accession>A0AA37Q685</accession>
<keyword evidence="3 8" id="KW-0812">Transmembrane</keyword>
<evidence type="ECO:0008006" key="13">
    <source>
        <dbReference type="Google" id="ProtNLM"/>
    </source>
</evidence>
<dbReference type="EMBL" id="BRXS01000003">
    <property type="protein sequence ID" value="GLC25447.1"/>
    <property type="molecule type" value="Genomic_DNA"/>
</dbReference>
<dbReference type="Pfam" id="PF12704">
    <property type="entry name" value="MacB_PCD"/>
    <property type="match status" value="2"/>
</dbReference>
<evidence type="ECO:0000256" key="5">
    <source>
        <dbReference type="ARBA" id="ARBA00023136"/>
    </source>
</evidence>
<feature type="domain" description="MacB-like periplasmic core" evidence="10">
    <location>
        <begin position="21"/>
        <end position="233"/>
    </location>
</feature>
<feature type="domain" description="ABC3 transporter permease C-terminal" evidence="9">
    <location>
        <begin position="275"/>
        <end position="391"/>
    </location>
</feature>